<feature type="region of interest" description="Disordered" evidence="2">
    <location>
        <begin position="306"/>
        <end position="403"/>
    </location>
</feature>
<dbReference type="KEGG" id="tasa:A1Q1_00963"/>
<evidence type="ECO:0000256" key="2">
    <source>
        <dbReference type="SAM" id="MobiDB-lite"/>
    </source>
</evidence>
<feature type="compositionally biased region" description="Low complexity" evidence="2">
    <location>
        <begin position="311"/>
        <end position="336"/>
    </location>
</feature>
<reference evidence="5 6" key="1">
    <citation type="journal article" date="2012" name="Eukaryot. Cell">
        <title>Draft genome sequence of CBS 2479, the standard type strain of Trichosporon asahii.</title>
        <authorList>
            <person name="Yang R.Y."/>
            <person name="Li H.T."/>
            <person name="Zhu H."/>
            <person name="Zhou G.P."/>
            <person name="Wang M."/>
            <person name="Wang L."/>
        </authorList>
    </citation>
    <scope>NUCLEOTIDE SEQUENCE [LARGE SCALE GENOMIC DNA]</scope>
    <source>
        <strain evidence="6">ATCC 90039 / CBS 2479 / JCM 2466 / KCTC 7840 / NCYC 2677 / UAMH 7654</strain>
    </source>
</reference>
<keyword evidence="3" id="KW-0812">Transmembrane</keyword>
<dbReference type="PANTHER" id="PTHR16255:SF4">
    <property type="entry name" value="SPORULATION PROTEIN RMD8"/>
    <property type="match status" value="1"/>
</dbReference>
<feature type="compositionally biased region" description="Polar residues" evidence="2">
    <location>
        <begin position="45"/>
        <end position="63"/>
    </location>
</feature>
<dbReference type="Pfam" id="PF02582">
    <property type="entry name" value="DUF155"/>
    <property type="match status" value="1"/>
</dbReference>
<dbReference type="HOGENOM" id="CLU_011220_3_1_1"/>
<dbReference type="EMBL" id="ALBS01000144">
    <property type="protein sequence ID" value="EJT49950.1"/>
    <property type="molecule type" value="Genomic_DNA"/>
</dbReference>
<dbReference type="AlphaFoldDB" id="J4UF46"/>
<sequence length="660" mass="72651">MSRPNQSRPLGKTPKPAPPVPNAPGATGGPIPRRSAGTLPGIARTASTLRQLSSSPGGPNTLASLPAHLRNLSAPRVPSPLGQGTPGRAIRQSFPARTSKTTEKHVFLPEDPQLAPLPPGRGTGVEPPQRSGRPRSHSSSSLTHHGSSTQLSRSQQQSLNPYDEQSDAEKMTKRERQENGLPRLTAYNTAEGYRLKLLQAFLKREHGVGVQVYNLPLLPGYGAGTRVRSSPTVRSPGGTSMMEQMTQAEEAGYDDEYFPVVPEESAPPVTAPHDPSEYILSHSPPEPMPIQEVDMSMETIIEQPLKETDDPTSPTSATSSEGQQASTSLSPPSDMSSYKRPEQQQEDGERQGVHIPGTHMSPTHPGFLEHVPSSALSPSELHRSSRRRYPSPTKRRRDRDRSQNQVAEAVFFSYGVSVFFGFQADEEREIMADCEAAGVWQQGLNEDDWEIEEFHYIVRPIMSSNTDVSSTTTTQSHPVSTMTCSLSLAHAIAQSTKLSVFESAMQESLELTSTFPKELSTTGHLQMNRIEALKMTGRLFKLRMDVNLISGVLDTPELFWSEASLYPLYEAINQYLEIGPRVQVLNDRLSVVGDLLEIIHDYIDQRATHRITWIIIWLIVVACIVAFGEVLARLVFHSMPRNSGKSMLIRAARTVLGVQK</sequence>
<evidence type="ECO:0000256" key="1">
    <source>
        <dbReference type="ARBA" id="ARBA00008306"/>
    </source>
</evidence>
<feature type="compositionally biased region" description="Basic residues" evidence="2">
    <location>
        <begin position="384"/>
        <end position="398"/>
    </location>
</feature>
<accession>J4UF46</accession>
<comment type="similarity">
    <text evidence="1">Belongs to the RMD1/sif2 family.</text>
</comment>
<dbReference type="GO" id="GO:0005739">
    <property type="term" value="C:mitochondrion"/>
    <property type="evidence" value="ECO:0007669"/>
    <property type="project" value="UniProtKB-ARBA"/>
</dbReference>
<evidence type="ECO:0000256" key="3">
    <source>
        <dbReference type="SAM" id="Phobius"/>
    </source>
</evidence>
<evidence type="ECO:0000313" key="5">
    <source>
        <dbReference type="EMBL" id="EJT49950.1"/>
    </source>
</evidence>
<feature type="compositionally biased region" description="Low complexity" evidence="2">
    <location>
        <begin position="127"/>
        <end position="159"/>
    </location>
</feature>
<keyword evidence="3" id="KW-1133">Transmembrane helix</keyword>
<dbReference type="GeneID" id="25984477"/>
<dbReference type="InterPro" id="IPR003734">
    <property type="entry name" value="DUF155"/>
</dbReference>
<name>J4UF46_TRIAS</name>
<gene>
    <name evidence="5" type="ORF">A1Q1_00963</name>
</gene>
<keyword evidence="3" id="KW-0472">Membrane</keyword>
<dbReference type="VEuPathDB" id="FungiDB:A1Q1_00963"/>
<evidence type="ECO:0000259" key="4">
    <source>
        <dbReference type="Pfam" id="PF02582"/>
    </source>
</evidence>
<organism evidence="5 6">
    <name type="scientific">Trichosporon asahii var. asahii (strain ATCC 90039 / CBS 2479 / JCM 2466 / KCTC 7840 / NBRC 103889/ NCYC 2677 / UAMH 7654)</name>
    <name type="common">Yeast</name>
    <dbReference type="NCBI Taxonomy" id="1186058"/>
    <lineage>
        <taxon>Eukaryota</taxon>
        <taxon>Fungi</taxon>
        <taxon>Dikarya</taxon>
        <taxon>Basidiomycota</taxon>
        <taxon>Agaricomycotina</taxon>
        <taxon>Tremellomycetes</taxon>
        <taxon>Trichosporonales</taxon>
        <taxon>Trichosporonaceae</taxon>
        <taxon>Trichosporon</taxon>
    </lineage>
</organism>
<dbReference type="Proteomes" id="UP000002748">
    <property type="component" value="Unassembled WGS sequence"/>
</dbReference>
<dbReference type="RefSeq" id="XP_014181061.1">
    <property type="nucleotide sequence ID" value="XM_014325586.1"/>
</dbReference>
<dbReference type="InterPro" id="IPR051624">
    <property type="entry name" value="RMD1/Sad1-interacting"/>
</dbReference>
<feature type="region of interest" description="Disordered" evidence="2">
    <location>
        <begin position="1"/>
        <end position="185"/>
    </location>
</feature>
<evidence type="ECO:0000313" key="6">
    <source>
        <dbReference type="Proteomes" id="UP000002748"/>
    </source>
</evidence>
<dbReference type="PANTHER" id="PTHR16255">
    <property type="entry name" value="REQUIRED FOR MEIOTIC NUCLEAR DIVISION PROTEIN 1 HOMOLOG"/>
    <property type="match status" value="1"/>
</dbReference>
<feature type="transmembrane region" description="Helical" evidence="3">
    <location>
        <begin position="611"/>
        <end position="636"/>
    </location>
</feature>
<feature type="compositionally biased region" description="Basic and acidic residues" evidence="2">
    <location>
        <begin position="167"/>
        <end position="178"/>
    </location>
</feature>
<dbReference type="OrthoDB" id="18302at2759"/>
<comment type="caution">
    <text evidence="5">The sequence shown here is derived from an EMBL/GenBank/DDBJ whole genome shotgun (WGS) entry which is preliminary data.</text>
</comment>
<protein>
    <submittedName>
        <fullName evidence="5">Cytosolic protein required for sporulation, Rmd8p</fullName>
    </submittedName>
</protein>
<feature type="compositionally biased region" description="Basic and acidic residues" evidence="2">
    <location>
        <begin position="337"/>
        <end position="352"/>
    </location>
</feature>
<proteinExistence type="inferred from homology"/>
<feature type="domain" description="DUF155" evidence="4">
    <location>
        <begin position="410"/>
        <end position="586"/>
    </location>
</feature>